<name>A0A7W6A7M8_9CAUL</name>
<dbReference type="EMBL" id="JACIDA010000004">
    <property type="protein sequence ID" value="MBB3873692.1"/>
    <property type="molecule type" value="Genomic_DNA"/>
</dbReference>
<gene>
    <name evidence="1" type="ORF">GGR11_003258</name>
</gene>
<dbReference type="AlphaFoldDB" id="A0A7W6A7M8"/>
<comment type="caution">
    <text evidence="1">The sequence shown here is derived from an EMBL/GenBank/DDBJ whole genome shotgun (WGS) entry which is preliminary data.</text>
</comment>
<accession>A0A7W6A7M8</accession>
<proteinExistence type="predicted"/>
<organism evidence="1 2">
    <name type="scientific">Brevundimonas mediterranea</name>
    <dbReference type="NCBI Taxonomy" id="74329"/>
    <lineage>
        <taxon>Bacteria</taxon>
        <taxon>Pseudomonadati</taxon>
        <taxon>Pseudomonadota</taxon>
        <taxon>Alphaproteobacteria</taxon>
        <taxon>Caulobacterales</taxon>
        <taxon>Caulobacteraceae</taxon>
        <taxon>Brevundimonas</taxon>
    </lineage>
</organism>
<reference evidence="1 2" key="1">
    <citation type="submission" date="2020-08" db="EMBL/GenBank/DDBJ databases">
        <title>Genomic Encyclopedia of Type Strains, Phase IV (KMG-IV): sequencing the most valuable type-strain genomes for metagenomic binning, comparative biology and taxonomic classification.</title>
        <authorList>
            <person name="Goeker M."/>
        </authorList>
    </citation>
    <scope>NUCLEOTIDE SEQUENCE [LARGE SCALE GENOMIC DNA]</scope>
    <source>
        <strain evidence="1 2">DSM 14878</strain>
    </source>
</reference>
<evidence type="ECO:0000313" key="2">
    <source>
        <dbReference type="Proteomes" id="UP000532936"/>
    </source>
</evidence>
<dbReference type="Proteomes" id="UP000532936">
    <property type="component" value="Unassembled WGS sequence"/>
</dbReference>
<protein>
    <submittedName>
        <fullName evidence="1">Uncharacterized protein</fullName>
    </submittedName>
</protein>
<evidence type="ECO:0000313" key="1">
    <source>
        <dbReference type="EMBL" id="MBB3873692.1"/>
    </source>
</evidence>
<sequence>MVPPWKKHPEIPLGSIGWRMGYGEDYWISFDDWFERKSEAHKQTYAAQHPEPTGWEGFWLRKGVAV</sequence>